<keyword evidence="8" id="KW-1185">Reference proteome</keyword>
<dbReference type="InterPro" id="IPR039425">
    <property type="entry name" value="RNA_pol_sigma-70-like"/>
</dbReference>
<proteinExistence type="inferred from homology"/>
<dbReference type="EMBL" id="JAINVV010000001">
    <property type="protein sequence ID" value="MBY8821224.1"/>
    <property type="molecule type" value="Genomic_DNA"/>
</dbReference>
<comment type="caution">
    <text evidence="7">The sequence shown here is derived from an EMBL/GenBank/DDBJ whole genome shotgun (WGS) entry which is preliminary data.</text>
</comment>
<evidence type="ECO:0000313" key="8">
    <source>
        <dbReference type="Proteomes" id="UP000706039"/>
    </source>
</evidence>
<keyword evidence="5" id="KW-0804">Transcription</keyword>
<dbReference type="InterPro" id="IPR036388">
    <property type="entry name" value="WH-like_DNA-bd_sf"/>
</dbReference>
<comment type="similarity">
    <text evidence="1">Belongs to the sigma-70 factor family. ECF subfamily.</text>
</comment>
<dbReference type="InterPro" id="IPR014284">
    <property type="entry name" value="RNA_pol_sigma-70_dom"/>
</dbReference>
<protein>
    <submittedName>
        <fullName evidence="7">RNA polymerase sigma factor</fullName>
    </submittedName>
</protein>
<feature type="domain" description="RNA polymerase sigma factor 70 region 4 type 2" evidence="6">
    <location>
        <begin position="112"/>
        <end position="164"/>
    </location>
</feature>
<accession>A0ABS7PJR8</accession>
<evidence type="ECO:0000256" key="2">
    <source>
        <dbReference type="ARBA" id="ARBA00023015"/>
    </source>
</evidence>
<evidence type="ECO:0000313" key="7">
    <source>
        <dbReference type="EMBL" id="MBY8821224.1"/>
    </source>
</evidence>
<dbReference type="NCBIfam" id="TIGR02937">
    <property type="entry name" value="sigma70-ECF"/>
    <property type="match status" value="1"/>
</dbReference>
<dbReference type="SUPFAM" id="SSF88659">
    <property type="entry name" value="Sigma3 and sigma4 domains of RNA polymerase sigma factors"/>
    <property type="match status" value="1"/>
</dbReference>
<gene>
    <name evidence="7" type="ORF">K7G82_02910</name>
</gene>
<dbReference type="InterPro" id="IPR013249">
    <property type="entry name" value="RNA_pol_sigma70_r4_t2"/>
</dbReference>
<evidence type="ECO:0000256" key="1">
    <source>
        <dbReference type="ARBA" id="ARBA00010641"/>
    </source>
</evidence>
<dbReference type="InterPro" id="IPR013325">
    <property type="entry name" value="RNA_pol_sigma_r2"/>
</dbReference>
<dbReference type="Pfam" id="PF08281">
    <property type="entry name" value="Sigma70_r4_2"/>
    <property type="match status" value="1"/>
</dbReference>
<keyword evidence="3" id="KW-0731">Sigma factor</keyword>
<evidence type="ECO:0000256" key="5">
    <source>
        <dbReference type="ARBA" id="ARBA00023163"/>
    </source>
</evidence>
<name>A0ABS7PJR8_9SPHN</name>
<organism evidence="7 8">
    <name type="scientific">Sphingomonas colocasiae</name>
    <dbReference type="NCBI Taxonomy" id="1848973"/>
    <lineage>
        <taxon>Bacteria</taxon>
        <taxon>Pseudomonadati</taxon>
        <taxon>Pseudomonadota</taxon>
        <taxon>Alphaproteobacteria</taxon>
        <taxon>Sphingomonadales</taxon>
        <taxon>Sphingomonadaceae</taxon>
        <taxon>Sphingomonas</taxon>
    </lineage>
</organism>
<dbReference type="SUPFAM" id="SSF88946">
    <property type="entry name" value="Sigma2 domain of RNA polymerase sigma factors"/>
    <property type="match status" value="1"/>
</dbReference>
<dbReference type="PANTHER" id="PTHR43133:SF8">
    <property type="entry name" value="RNA POLYMERASE SIGMA FACTOR HI_1459-RELATED"/>
    <property type="match status" value="1"/>
</dbReference>
<keyword evidence="4" id="KW-0238">DNA-binding</keyword>
<reference evidence="7 8" key="1">
    <citation type="submission" date="2021-08" db="EMBL/GenBank/DDBJ databases">
        <authorList>
            <person name="Tuo L."/>
        </authorList>
    </citation>
    <scope>NUCLEOTIDE SEQUENCE [LARGE SCALE GENOMIC DNA]</scope>
    <source>
        <strain evidence="7 8">JCM 31229</strain>
    </source>
</reference>
<evidence type="ECO:0000256" key="3">
    <source>
        <dbReference type="ARBA" id="ARBA00023082"/>
    </source>
</evidence>
<dbReference type="InterPro" id="IPR013324">
    <property type="entry name" value="RNA_pol_sigma_r3/r4-like"/>
</dbReference>
<dbReference type="Gene3D" id="1.10.10.10">
    <property type="entry name" value="Winged helix-like DNA-binding domain superfamily/Winged helix DNA-binding domain"/>
    <property type="match status" value="1"/>
</dbReference>
<keyword evidence="2" id="KW-0805">Transcription regulation</keyword>
<dbReference type="Proteomes" id="UP000706039">
    <property type="component" value="Unassembled WGS sequence"/>
</dbReference>
<dbReference type="PANTHER" id="PTHR43133">
    <property type="entry name" value="RNA POLYMERASE ECF-TYPE SIGMA FACTO"/>
    <property type="match status" value="1"/>
</dbReference>
<dbReference type="RefSeq" id="WP_222988301.1">
    <property type="nucleotide sequence ID" value="NZ_JAINVV010000001.1"/>
</dbReference>
<evidence type="ECO:0000259" key="6">
    <source>
        <dbReference type="Pfam" id="PF08281"/>
    </source>
</evidence>
<evidence type="ECO:0000256" key="4">
    <source>
        <dbReference type="ARBA" id="ARBA00023125"/>
    </source>
</evidence>
<sequence>MVDDDVLEDWFCREVLPLERSLTHFIRRNWRVEDDVTDLRHDVYELAISAGRGGLPANTRQYLFTIARNHLINRAKRARIVSFDLVADLETIDREVDLFEAERHLNARESLRRVHEGLERLSPRVREIVRLRKVEGLNVQETAERLGIGKDAVNHQVMMGMKALADFMLGGSGKVIRPKFGRRHRKGGEA</sequence>